<gene>
    <name evidence="11" type="ORF">HETSPECPRED_001690</name>
</gene>
<dbReference type="SMART" id="SM00397">
    <property type="entry name" value="t_SNARE"/>
    <property type="match status" value="1"/>
</dbReference>
<comment type="subcellular location">
    <subcellularLocation>
        <location evidence="1">Membrane</location>
        <topology evidence="1">Single-pass type IV membrane protein</topology>
    </subcellularLocation>
</comment>
<name>A0A8H3EWT5_9LECA</name>
<dbReference type="Gene3D" id="1.20.5.110">
    <property type="match status" value="1"/>
</dbReference>
<dbReference type="PROSITE" id="PS50192">
    <property type="entry name" value="T_SNARE"/>
    <property type="match status" value="1"/>
</dbReference>
<accession>A0A8H3EWT5</accession>
<evidence type="ECO:0000259" key="10">
    <source>
        <dbReference type="PROSITE" id="PS50192"/>
    </source>
</evidence>
<dbReference type="PANTHER" id="PTHR15959:SF0">
    <property type="entry name" value="SYNTAXIN-18"/>
    <property type="match status" value="1"/>
</dbReference>
<keyword evidence="12" id="KW-1185">Reference proteome</keyword>
<protein>
    <recommendedName>
        <fullName evidence="10">t-SNARE coiled-coil homology domain-containing protein</fullName>
    </recommendedName>
</protein>
<evidence type="ECO:0000256" key="8">
    <source>
        <dbReference type="ARBA" id="ARBA00023136"/>
    </source>
</evidence>
<dbReference type="OrthoDB" id="342981at2759"/>
<dbReference type="InterPro" id="IPR019529">
    <property type="entry name" value="Syntaxin-18_N"/>
</dbReference>
<feature type="compositionally biased region" description="Basic residues" evidence="9">
    <location>
        <begin position="65"/>
        <end position="79"/>
    </location>
</feature>
<keyword evidence="8" id="KW-0472">Membrane</keyword>
<feature type="region of interest" description="Disordered" evidence="9">
    <location>
        <begin position="57"/>
        <end position="95"/>
    </location>
</feature>
<evidence type="ECO:0000256" key="9">
    <source>
        <dbReference type="SAM" id="MobiDB-lite"/>
    </source>
</evidence>
<dbReference type="GO" id="GO:0015031">
    <property type="term" value="P:protein transport"/>
    <property type="evidence" value="ECO:0007669"/>
    <property type="project" value="UniProtKB-KW"/>
</dbReference>
<evidence type="ECO:0000256" key="7">
    <source>
        <dbReference type="ARBA" id="ARBA00023054"/>
    </source>
</evidence>
<dbReference type="AlphaFoldDB" id="A0A8H3EWT5"/>
<evidence type="ECO:0000256" key="5">
    <source>
        <dbReference type="ARBA" id="ARBA00022927"/>
    </source>
</evidence>
<keyword evidence="5" id="KW-0653">Protein transport</keyword>
<dbReference type="EMBL" id="CAJPDS010000013">
    <property type="protein sequence ID" value="CAF9913902.1"/>
    <property type="molecule type" value="Genomic_DNA"/>
</dbReference>
<dbReference type="PANTHER" id="PTHR15959">
    <property type="entry name" value="SYNTAXIN-18"/>
    <property type="match status" value="1"/>
</dbReference>
<keyword evidence="7" id="KW-0175">Coiled coil</keyword>
<organism evidence="11 12">
    <name type="scientific">Heterodermia speciosa</name>
    <dbReference type="NCBI Taxonomy" id="116794"/>
    <lineage>
        <taxon>Eukaryota</taxon>
        <taxon>Fungi</taxon>
        <taxon>Dikarya</taxon>
        <taxon>Ascomycota</taxon>
        <taxon>Pezizomycotina</taxon>
        <taxon>Lecanoromycetes</taxon>
        <taxon>OSLEUM clade</taxon>
        <taxon>Lecanoromycetidae</taxon>
        <taxon>Caliciales</taxon>
        <taxon>Physciaceae</taxon>
        <taxon>Heterodermia</taxon>
    </lineage>
</organism>
<evidence type="ECO:0000256" key="6">
    <source>
        <dbReference type="ARBA" id="ARBA00022989"/>
    </source>
</evidence>
<keyword evidence="3" id="KW-0813">Transport</keyword>
<comment type="similarity">
    <text evidence="2">Belongs to the syntaxin family.</text>
</comment>
<evidence type="ECO:0000313" key="11">
    <source>
        <dbReference type="EMBL" id="CAF9913902.1"/>
    </source>
</evidence>
<reference evidence="11" key="1">
    <citation type="submission" date="2021-03" db="EMBL/GenBank/DDBJ databases">
        <authorList>
            <person name="Tagirdzhanova G."/>
        </authorList>
    </citation>
    <scope>NUCLEOTIDE SEQUENCE</scope>
</reference>
<dbReference type="GO" id="GO:0005783">
    <property type="term" value="C:endoplasmic reticulum"/>
    <property type="evidence" value="ECO:0007669"/>
    <property type="project" value="TreeGrafter"/>
</dbReference>
<comment type="caution">
    <text evidence="11">The sequence shown here is derived from an EMBL/GenBank/DDBJ whole genome shotgun (WGS) entry which is preliminary data.</text>
</comment>
<evidence type="ECO:0000256" key="4">
    <source>
        <dbReference type="ARBA" id="ARBA00022692"/>
    </source>
</evidence>
<feature type="domain" description="T-SNARE coiled-coil homology" evidence="10">
    <location>
        <begin position="280"/>
        <end position="342"/>
    </location>
</feature>
<sequence length="370" mass="41100">MTDLTHLLDSLLEKHNARSRRNPSQPKDEFLKEAYRINTHIISLTTYLRSIRAPYLSTAPPPIRSTRRNSHASSSKHPHVGPPDRTYLTDPQRESIDASSKTLIRDLNASITQLSQAETVRQQTIDQISAKKRARIGGALLRWAEGDVAGKNARGGGEISGEEQTTRMWREGVLFYLQMKLGQVGEMQRAMMTRRLEREVERSKSVLYKTKGAGAPAGLLEEQGTMNGFGGGHGGGKGGAGGGYPSKMGAVELEEEAKRTEIQLSPEQLQLFAKENEDLLKHYEDTLDQVRTVERSVIEISDMQNQINANLSIQQESIGQLVTDSFNTTENVGGGNKQLKKATERKSTARMVFWATCGLCSFLVIWDLVF</sequence>
<keyword evidence="4" id="KW-0812">Transmembrane</keyword>
<dbReference type="Proteomes" id="UP000664521">
    <property type="component" value="Unassembled WGS sequence"/>
</dbReference>
<dbReference type="Pfam" id="PF10496">
    <property type="entry name" value="Syntaxin-18_N"/>
    <property type="match status" value="1"/>
</dbReference>
<dbReference type="GO" id="GO:0031201">
    <property type="term" value="C:SNARE complex"/>
    <property type="evidence" value="ECO:0007669"/>
    <property type="project" value="TreeGrafter"/>
</dbReference>
<dbReference type="GO" id="GO:0006890">
    <property type="term" value="P:retrograde vesicle-mediated transport, Golgi to endoplasmic reticulum"/>
    <property type="evidence" value="ECO:0007669"/>
    <property type="project" value="TreeGrafter"/>
</dbReference>
<dbReference type="SUPFAM" id="SSF58038">
    <property type="entry name" value="SNARE fusion complex"/>
    <property type="match status" value="1"/>
</dbReference>
<proteinExistence type="inferred from homology"/>
<evidence type="ECO:0000256" key="3">
    <source>
        <dbReference type="ARBA" id="ARBA00022448"/>
    </source>
</evidence>
<evidence type="ECO:0000256" key="2">
    <source>
        <dbReference type="ARBA" id="ARBA00009063"/>
    </source>
</evidence>
<keyword evidence="6" id="KW-1133">Transmembrane helix</keyword>
<evidence type="ECO:0000256" key="1">
    <source>
        <dbReference type="ARBA" id="ARBA00004211"/>
    </source>
</evidence>
<dbReference type="InterPro" id="IPR000727">
    <property type="entry name" value="T_SNARE_dom"/>
</dbReference>
<evidence type="ECO:0000313" key="12">
    <source>
        <dbReference type="Proteomes" id="UP000664521"/>
    </source>
</evidence>